<organism evidence="4">
    <name type="scientific">Melampsora larici-populina (strain 98AG31 / pathotype 3-4-7)</name>
    <name type="common">Poplar leaf rust fungus</name>
    <dbReference type="NCBI Taxonomy" id="747676"/>
    <lineage>
        <taxon>Eukaryota</taxon>
        <taxon>Fungi</taxon>
        <taxon>Dikarya</taxon>
        <taxon>Basidiomycota</taxon>
        <taxon>Pucciniomycotina</taxon>
        <taxon>Pucciniomycetes</taxon>
        <taxon>Pucciniales</taxon>
        <taxon>Melampsoraceae</taxon>
        <taxon>Melampsora</taxon>
    </lineage>
</organism>
<proteinExistence type="predicted"/>
<dbReference type="Proteomes" id="UP000001072">
    <property type="component" value="Unassembled WGS sequence"/>
</dbReference>
<accession>F4RZ07</accession>
<dbReference type="GO" id="GO:0048039">
    <property type="term" value="F:ubiquinone binding"/>
    <property type="evidence" value="ECO:0007669"/>
    <property type="project" value="TreeGrafter"/>
</dbReference>
<reference evidence="4" key="1">
    <citation type="journal article" date="2011" name="Proc. Natl. Acad. Sci. U.S.A.">
        <title>Obligate biotrophy features unraveled by the genomic analysis of rust fungi.</title>
        <authorList>
            <person name="Duplessis S."/>
            <person name="Cuomo C.A."/>
            <person name="Lin Y.-C."/>
            <person name="Aerts A."/>
            <person name="Tisserant E."/>
            <person name="Veneault-Fourrey C."/>
            <person name="Joly D.L."/>
            <person name="Hacquard S."/>
            <person name="Amselem J."/>
            <person name="Cantarel B.L."/>
            <person name="Chiu R."/>
            <person name="Coutinho P.M."/>
            <person name="Feau N."/>
            <person name="Field M."/>
            <person name="Frey P."/>
            <person name="Gelhaye E."/>
            <person name="Goldberg J."/>
            <person name="Grabherr M.G."/>
            <person name="Kodira C.D."/>
            <person name="Kohler A."/>
            <person name="Kuees U."/>
            <person name="Lindquist E.A."/>
            <person name="Lucas S.M."/>
            <person name="Mago R."/>
            <person name="Mauceli E."/>
            <person name="Morin E."/>
            <person name="Murat C."/>
            <person name="Pangilinan J.L."/>
            <person name="Park R."/>
            <person name="Pearson M."/>
            <person name="Quesneville H."/>
            <person name="Rouhier N."/>
            <person name="Sakthikumar S."/>
            <person name="Salamov A.A."/>
            <person name="Schmutz J."/>
            <person name="Selles B."/>
            <person name="Shapiro H."/>
            <person name="Tanguay P."/>
            <person name="Tuskan G.A."/>
            <person name="Henrissat B."/>
            <person name="Van de Peer Y."/>
            <person name="Rouze P."/>
            <person name="Ellis J.G."/>
            <person name="Dodds P.N."/>
            <person name="Schein J.E."/>
            <person name="Zhong S."/>
            <person name="Hamelin R.C."/>
            <person name="Grigoriev I.V."/>
            <person name="Szabo L.J."/>
            <person name="Martin F."/>
        </authorList>
    </citation>
    <scope>NUCLEOTIDE SEQUENCE [LARGE SCALE GENOMIC DNA]</scope>
    <source>
        <strain evidence="4">98AG31 / pathotype 3-4-7</strain>
    </source>
</reference>
<dbReference type="VEuPathDB" id="FungiDB:MELLADRAFT_38627"/>
<feature type="transmembrane region" description="Helical" evidence="1">
    <location>
        <begin position="20"/>
        <end position="40"/>
    </location>
</feature>
<keyword evidence="4" id="KW-1185">Reference proteome</keyword>
<keyword evidence="1" id="KW-0472">Membrane</keyword>
<evidence type="ECO:0000313" key="4">
    <source>
        <dbReference type="Proteomes" id="UP000001072"/>
    </source>
</evidence>
<dbReference type="InterPro" id="IPR001750">
    <property type="entry name" value="ND/Mrp_TM"/>
</dbReference>
<sequence>MSTGLCASACSSLSKTLDLIIFYVSFEVVLIPLTLLVGIYRRQRRISAAYLLFLYTLFGSLPMLLSFLNIYTIMNTTNIAVLSLTTFPN</sequence>
<feature type="transmembrane region" description="Helical" evidence="1">
    <location>
        <begin position="52"/>
        <end position="74"/>
    </location>
</feature>
<dbReference type="Pfam" id="PF00361">
    <property type="entry name" value="Proton_antipo_M"/>
    <property type="match status" value="1"/>
</dbReference>
<feature type="domain" description="NADH:quinone oxidoreductase/Mrp antiporter transmembrane" evidence="2">
    <location>
        <begin position="18"/>
        <end position="85"/>
    </location>
</feature>
<dbReference type="HOGENOM" id="CLU_2455203_0_0_1"/>
<dbReference type="GeneID" id="18927733"/>
<dbReference type="GO" id="GO:0015990">
    <property type="term" value="P:electron transport coupled proton transport"/>
    <property type="evidence" value="ECO:0007669"/>
    <property type="project" value="TreeGrafter"/>
</dbReference>
<evidence type="ECO:0000256" key="1">
    <source>
        <dbReference type="SAM" id="Phobius"/>
    </source>
</evidence>
<dbReference type="KEGG" id="mlr:MELLADRAFT_38627"/>
<dbReference type="GO" id="GO:0008137">
    <property type="term" value="F:NADH dehydrogenase (ubiquinone) activity"/>
    <property type="evidence" value="ECO:0007669"/>
    <property type="project" value="InterPro"/>
</dbReference>
<gene>
    <name evidence="3" type="ORF">MELLADRAFT_38627</name>
</gene>
<name>F4RZ07_MELLP</name>
<keyword evidence="1" id="KW-0812">Transmembrane</keyword>
<keyword evidence="1" id="KW-1133">Transmembrane helix</keyword>
<dbReference type="PANTHER" id="PTHR43507:SF1">
    <property type="entry name" value="NADH-UBIQUINONE OXIDOREDUCTASE CHAIN 4"/>
    <property type="match status" value="1"/>
</dbReference>
<dbReference type="EMBL" id="GL883131">
    <property type="protein sequence ID" value="EGG02408.1"/>
    <property type="molecule type" value="Genomic_DNA"/>
</dbReference>
<dbReference type="PANTHER" id="PTHR43507">
    <property type="entry name" value="NADH-UBIQUINONE OXIDOREDUCTASE CHAIN 4"/>
    <property type="match status" value="1"/>
</dbReference>
<dbReference type="GO" id="GO:0042773">
    <property type="term" value="P:ATP synthesis coupled electron transport"/>
    <property type="evidence" value="ECO:0007669"/>
    <property type="project" value="InterPro"/>
</dbReference>
<protein>
    <recommendedName>
        <fullName evidence="2">NADH:quinone oxidoreductase/Mrp antiporter transmembrane domain-containing protein</fullName>
    </recommendedName>
</protein>
<dbReference type="eggNOG" id="KOG4845">
    <property type="taxonomic scope" value="Eukaryota"/>
</dbReference>
<dbReference type="OrthoDB" id="2979252at2759"/>
<dbReference type="PRINTS" id="PR01437">
    <property type="entry name" value="NUOXDRDTASE4"/>
</dbReference>
<dbReference type="RefSeq" id="XP_007414393.1">
    <property type="nucleotide sequence ID" value="XM_007414331.1"/>
</dbReference>
<dbReference type="InterPro" id="IPR003918">
    <property type="entry name" value="NADH_UbQ_OxRdtase"/>
</dbReference>
<evidence type="ECO:0000259" key="2">
    <source>
        <dbReference type="Pfam" id="PF00361"/>
    </source>
</evidence>
<dbReference type="AlphaFoldDB" id="F4RZ07"/>
<evidence type="ECO:0000313" key="3">
    <source>
        <dbReference type="EMBL" id="EGG02408.1"/>
    </source>
</evidence>
<dbReference type="GO" id="GO:0003954">
    <property type="term" value="F:NADH dehydrogenase activity"/>
    <property type="evidence" value="ECO:0007669"/>
    <property type="project" value="TreeGrafter"/>
</dbReference>
<dbReference type="STRING" id="747676.F4RZ07"/>
<dbReference type="InParanoid" id="F4RZ07"/>